<dbReference type="AlphaFoldDB" id="W6MTT4"/>
<reference evidence="2" key="2">
    <citation type="submission" date="2014-02" db="EMBL/GenBank/DDBJ databases">
        <title>Complete DNA sequence of /Kuraishia capsulata/ illustrates novel genomic features among budding yeasts (/Saccharomycotina/).</title>
        <authorList>
            <person name="Morales L."/>
            <person name="Noel B."/>
            <person name="Porcel B."/>
            <person name="Marcet-Houben M."/>
            <person name="Hullo M-F."/>
            <person name="Sacerdot C."/>
            <person name="Tekaia F."/>
            <person name="Leh-Louis V."/>
            <person name="Despons L."/>
            <person name="Khanna V."/>
            <person name="Aury J-M."/>
            <person name="Barbe V."/>
            <person name="Couloux A."/>
            <person name="Labadie K."/>
            <person name="Pelletier E."/>
            <person name="Souciet J-L."/>
            <person name="Boekhout T."/>
            <person name="Gabaldon T."/>
            <person name="Wincker P."/>
            <person name="Dujon B."/>
        </authorList>
    </citation>
    <scope>NUCLEOTIDE SEQUENCE</scope>
    <source>
        <strain evidence="2">CBS 1993</strain>
    </source>
</reference>
<gene>
    <name evidence="2" type="ORF">KUCA_T00001197001</name>
</gene>
<accession>W6MTT4</accession>
<reference evidence="2" key="1">
    <citation type="submission" date="2013-12" db="EMBL/GenBank/DDBJ databases">
        <authorList>
            <person name="Genoscope - CEA"/>
        </authorList>
    </citation>
    <scope>NUCLEOTIDE SEQUENCE</scope>
    <source>
        <strain evidence="2">CBS 1993</strain>
    </source>
</reference>
<comment type="similarity">
    <text evidence="1">Belongs to the MIX23 family.</text>
</comment>
<evidence type="ECO:0000313" key="3">
    <source>
        <dbReference type="Proteomes" id="UP000019384"/>
    </source>
</evidence>
<dbReference type="Pfam" id="PF09774">
    <property type="entry name" value="MIX23"/>
    <property type="match status" value="1"/>
</dbReference>
<dbReference type="PANTHER" id="PTHR31905">
    <property type="entry name" value="COILED-COIL DOMAIN-CONTAINING PROTEIN 58"/>
    <property type="match status" value="1"/>
</dbReference>
<organism evidence="2 3">
    <name type="scientific">Kuraishia capsulata CBS 1993</name>
    <dbReference type="NCBI Taxonomy" id="1382522"/>
    <lineage>
        <taxon>Eukaryota</taxon>
        <taxon>Fungi</taxon>
        <taxon>Dikarya</taxon>
        <taxon>Ascomycota</taxon>
        <taxon>Saccharomycotina</taxon>
        <taxon>Pichiomycetes</taxon>
        <taxon>Pichiales</taxon>
        <taxon>Pichiaceae</taxon>
        <taxon>Kuraishia</taxon>
    </lineage>
</organism>
<proteinExistence type="inferred from homology"/>
<sequence length="210" mass="23708">MKLWATEIQDNKQLIQTNRMPPTLTVWDALEAEGSSHTPPVAPSASKETCLSPKGVRSFLNLSRLATDDVIRQRLNGLLQNTHNLSGHGKEANKNALCKSFINDLLLPSWKARLQAIEYCSSVEREMRLEIEASHREVSNKKLVEPKLDPYAARDALEEVNQQFEGVDRFRGWLENESQVETIVRNRTIGIMQDSCGVRADDFGQFGTEN</sequence>
<name>W6MTT4_9ASCO</name>
<dbReference type="HOGENOM" id="CLU_118733_0_0_1"/>
<dbReference type="EMBL" id="HG793125">
    <property type="protein sequence ID" value="CDK25230.1"/>
    <property type="molecule type" value="Genomic_DNA"/>
</dbReference>
<dbReference type="GO" id="GO:0005758">
    <property type="term" value="C:mitochondrial intermembrane space"/>
    <property type="evidence" value="ECO:0007669"/>
    <property type="project" value="InterPro"/>
</dbReference>
<evidence type="ECO:0000313" key="2">
    <source>
        <dbReference type="EMBL" id="CDK25230.1"/>
    </source>
</evidence>
<dbReference type="Proteomes" id="UP000019384">
    <property type="component" value="Unassembled WGS sequence"/>
</dbReference>
<protein>
    <submittedName>
        <fullName evidence="2">Uncharacterized protein</fullName>
    </submittedName>
</protein>
<dbReference type="InterPro" id="IPR019171">
    <property type="entry name" value="MIX23"/>
</dbReference>
<dbReference type="RefSeq" id="XP_022457242.1">
    <property type="nucleotide sequence ID" value="XM_022605811.1"/>
</dbReference>
<dbReference type="OrthoDB" id="5593818at2759"/>
<dbReference type="GeneID" id="34518630"/>
<dbReference type="PANTHER" id="PTHR31905:SF2">
    <property type="entry name" value="PROTEIN MIX23"/>
    <property type="match status" value="1"/>
</dbReference>
<evidence type="ECO:0000256" key="1">
    <source>
        <dbReference type="ARBA" id="ARBA00024204"/>
    </source>
</evidence>
<keyword evidence="3" id="KW-1185">Reference proteome</keyword>